<proteinExistence type="predicted"/>
<feature type="compositionally biased region" description="Polar residues" evidence="1">
    <location>
        <begin position="222"/>
        <end position="236"/>
    </location>
</feature>
<feature type="region of interest" description="Disordered" evidence="1">
    <location>
        <begin position="1"/>
        <end position="59"/>
    </location>
</feature>
<feature type="compositionally biased region" description="Low complexity" evidence="1">
    <location>
        <begin position="186"/>
        <end position="198"/>
    </location>
</feature>
<name>A0AAX4JL59_9TREE</name>
<feature type="compositionally biased region" description="Polar residues" evidence="1">
    <location>
        <begin position="18"/>
        <end position="53"/>
    </location>
</feature>
<feature type="region of interest" description="Disordered" evidence="1">
    <location>
        <begin position="367"/>
        <end position="540"/>
    </location>
</feature>
<protein>
    <submittedName>
        <fullName evidence="2">Uncharacterized protein</fullName>
    </submittedName>
</protein>
<dbReference type="RefSeq" id="XP_066072494.1">
    <property type="nucleotide sequence ID" value="XM_066216397.1"/>
</dbReference>
<evidence type="ECO:0000313" key="2">
    <source>
        <dbReference type="EMBL" id="WWC85731.1"/>
    </source>
</evidence>
<evidence type="ECO:0000313" key="3">
    <source>
        <dbReference type="Proteomes" id="UP001355207"/>
    </source>
</evidence>
<sequence length="570" mass="60601">MSTIISPSAVPDLDRSVSTHSFSSTIDDSQNSQLHLNQVTSSSNGDSTESETLITPVDPPSILQVSIKNGSSPIKIQSTIDEEDLSSSEIRSPITKESKKGRLNLSKSMQTLRKKKGAEKGGRERASSVGEKTPPPPVPAVPVISEKKSVSQIQPKTSAPIPQRPPMPSKQSSGFSSFLRKLTGRSNTSPAPTSSTSEKSIKEDKSATLSKRKTMAFGGGNSTNKPTLSKIDTSKSVKGPTLASAIPSKINQTPTSAVQQFVQSPLPVTPIAPPVKETDPCRIPLPPSPTLESLSELSSEDVPALDFSAPPPTASQQSTITKKKAEGMLSFEGFDIEEEEDEPISKTALPSNPVPILAPVVDTTMVLPTKEDSESKDVVRPLAPIRIPSRNVSGGSGLGPESASSVRSSVMSSSVETKISTPLSPSSPSTLMRSISGLPQNQNETRRVSPSAQHQGLSPEKMYEGMKLAGSSPPRKAPVGTGPMNDLGRKESKWRKSVMNLSDKTKPSSKRQSAVPPPTSHDAYKAQQARIAKNRQSCAPTLHSQASIAATASRQLTKDEQDMAETFFMS</sequence>
<dbReference type="AlphaFoldDB" id="A0AAX4JL59"/>
<dbReference type="EMBL" id="CP144098">
    <property type="protein sequence ID" value="WWC85731.1"/>
    <property type="molecule type" value="Genomic_DNA"/>
</dbReference>
<feature type="region of interest" description="Disordered" evidence="1">
    <location>
        <begin position="269"/>
        <end position="323"/>
    </location>
</feature>
<feature type="compositionally biased region" description="Polar residues" evidence="1">
    <location>
        <begin position="437"/>
        <end position="456"/>
    </location>
</feature>
<dbReference type="GeneID" id="91091269"/>
<evidence type="ECO:0000256" key="1">
    <source>
        <dbReference type="SAM" id="MobiDB-lite"/>
    </source>
</evidence>
<organism evidence="2 3">
    <name type="scientific">Kwoniella dendrophila CBS 6074</name>
    <dbReference type="NCBI Taxonomy" id="1295534"/>
    <lineage>
        <taxon>Eukaryota</taxon>
        <taxon>Fungi</taxon>
        <taxon>Dikarya</taxon>
        <taxon>Basidiomycota</taxon>
        <taxon>Agaricomycotina</taxon>
        <taxon>Tremellomycetes</taxon>
        <taxon>Tremellales</taxon>
        <taxon>Cryptococcaceae</taxon>
        <taxon>Kwoniella</taxon>
    </lineage>
</organism>
<feature type="compositionally biased region" description="Low complexity" evidence="1">
    <location>
        <begin position="402"/>
        <end position="431"/>
    </location>
</feature>
<gene>
    <name evidence="2" type="ORF">L201_000597</name>
</gene>
<accession>A0AAX4JL59</accession>
<feature type="compositionally biased region" description="Basic and acidic residues" evidence="1">
    <location>
        <begin position="369"/>
        <end position="379"/>
    </location>
</feature>
<keyword evidence="3" id="KW-1185">Reference proteome</keyword>
<reference evidence="2 3" key="1">
    <citation type="submission" date="2024-01" db="EMBL/GenBank/DDBJ databases">
        <title>Comparative genomics of Cryptococcus and Kwoniella reveals pathogenesis evolution and contrasting modes of karyotype evolution via chromosome fusion or intercentromeric recombination.</title>
        <authorList>
            <person name="Coelho M.A."/>
            <person name="David-Palma M."/>
            <person name="Shea T."/>
            <person name="Bowers K."/>
            <person name="McGinley-Smith S."/>
            <person name="Mohammad A.W."/>
            <person name="Gnirke A."/>
            <person name="Yurkov A.M."/>
            <person name="Nowrousian M."/>
            <person name="Sun S."/>
            <person name="Cuomo C.A."/>
            <person name="Heitman J."/>
        </authorList>
    </citation>
    <scope>NUCLEOTIDE SEQUENCE [LARGE SCALE GENOMIC DNA]</scope>
    <source>
        <strain evidence="2 3">CBS 6074</strain>
    </source>
</reference>
<dbReference type="Proteomes" id="UP001355207">
    <property type="component" value="Chromosome 1"/>
</dbReference>
<feature type="region of interest" description="Disordered" evidence="1">
    <location>
        <begin position="78"/>
        <end position="252"/>
    </location>
</feature>